<dbReference type="AlphaFoldDB" id="A0A9E4TVB3"/>
<proteinExistence type="predicted"/>
<protein>
    <submittedName>
        <fullName evidence="1">Uncharacterized protein</fullName>
    </submittedName>
</protein>
<name>A0A9E4TVB3_9GAMM</name>
<sequence length="137" mass="14527">MSGLILPGSGVHKKNPFPNDMTSLDIGTFTVPKNAKTANIAAGQMVEVLNLTGEGILDYLMIRPTSGADAPTLTVRVDGIGYQFGVPAGSNGYRDIIYPLSEAPGNGPVMFKSELIITVDNSGSGAQTDLNYRYYLN</sequence>
<dbReference type="Proteomes" id="UP000886674">
    <property type="component" value="Unassembled WGS sequence"/>
</dbReference>
<comment type="caution">
    <text evidence="1">The sequence shown here is derived from an EMBL/GenBank/DDBJ whole genome shotgun (WGS) entry which is preliminary data.</text>
</comment>
<reference evidence="1" key="1">
    <citation type="journal article" date="2021" name="Proc. Natl. Acad. Sci. U.S.A.">
        <title>Global biogeography of chemosynthetic symbionts reveals both localized and globally distributed symbiont groups. .</title>
        <authorList>
            <person name="Osvatic J.T."/>
            <person name="Wilkins L.G.E."/>
            <person name="Leibrecht L."/>
            <person name="Leray M."/>
            <person name="Zauner S."/>
            <person name="Polzin J."/>
            <person name="Camacho Y."/>
            <person name="Gros O."/>
            <person name="van Gils J.A."/>
            <person name="Eisen J.A."/>
            <person name="Petersen J.M."/>
            <person name="Yuen B."/>
        </authorList>
    </citation>
    <scope>NUCLEOTIDE SEQUENCE</scope>
    <source>
        <strain evidence="1">MAGclacostrist055</strain>
    </source>
</reference>
<evidence type="ECO:0000313" key="2">
    <source>
        <dbReference type="Proteomes" id="UP000886674"/>
    </source>
</evidence>
<gene>
    <name evidence="1" type="ORF">JAY77_15775</name>
</gene>
<organism evidence="1 2">
    <name type="scientific">Candidatus Thiodiazotropha taylori</name>
    <dbReference type="NCBI Taxonomy" id="2792791"/>
    <lineage>
        <taxon>Bacteria</taxon>
        <taxon>Pseudomonadati</taxon>
        <taxon>Pseudomonadota</taxon>
        <taxon>Gammaproteobacteria</taxon>
        <taxon>Chromatiales</taxon>
        <taxon>Sedimenticolaceae</taxon>
        <taxon>Candidatus Thiodiazotropha</taxon>
    </lineage>
</organism>
<accession>A0A9E4TVB3</accession>
<evidence type="ECO:0000313" key="1">
    <source>
        <dbReference type="EMBL" id="MCG7979588.1"/>
    </source>
</evidence>
<dbReference type="EMBL" id="JAEPCR010000077">
    <property type="protein sequence ID" value="MCG7979588.1"/>
    <property type="molecule type" value="Genomic_DNA"/>
</dbReference>